<dbReference type="Proteomes" id="UP000064967">
    <property type="component" value="Chromosome"/>
</dbReference>
<evidence type="ECO:0000313" key="3">
    <source>
        <dbReference type="Proteomes" id="UP000064967"/>
    </source>
</evidence>
<protein>
    <submittedName>
        <fullName evidence="2">Uncharacterized protein</fullName>
    </submittedName>
</protein>
<gene>
    <name evidence="2" type="ORF">AKJ09_11442</name>
</gene>
<evidence type="ECO:0000256" key="1">
    <source>
        <dbReference type="SAM" id="MobiDB-lite"/>
    </source>
</evidence>
<dbReference type="KEGG" id="llu:AKJ09_11442"/>
<reference evidence="2 3" key="1">
    <citation type="submission" date="2015-08" db="EMBL/GenBank/DDBJ databases">
        <authorList>
            <person name="Babu N.S."/>
            <person name="Beckwith C.J."/>
            <person name="Beseler K.G."/>
            <person name="Brison A."/>
            <person name="Carone J.V."/>
            <person name="Caskin T.P."/>
            <person name="Diamond M."/>
            <person name="Durham M.E."/>
            <person name="Foxe J.M."/>
            <person name="Go M."/>
            <person name="Henderson B.A."/>
            <person name="Jones I.B."/>
            <person name="McGettigan J.A."/>
            <person name="Micheletti S.J."/>
            <person name="Nasrallah M.E."/>
            <person name="Ortiz D."/>
            <person name="Piller C.R."/>
            <person name="Privatt S.R."/>
            <person name="Schneider S.L."/>
            <person name="Sharp S."/>
            <person name="Smith T.C."/>
            <person name="Stanton J.D."/>
            <person name="Ullery H.E."/>
            <person name="Wilson R.J."/>
            <person name="Serrano M.G."/>
            <person name="Buck G."/>
            <person name="Lee V."/>
            <person name="Wang Y."/>
            <person name="Carvalho R."/>
            <person name="Voegtly L."/>
            <person name="Shi R."/>
            <person name="Duckworth R."/>
            <person name="Johnson A."/>
            <person name="Loviza R."/>
            <person name="Walstead R."/>
            <person name="Shah Z."/>
            <person name="Kiflezghi M."/>
            <person name="Wade K."/>
            <person name="Ball S.L."/>
            <person name="Bradley K.W."/>
            <person name="Asai D.J."/>
            <person name="Bowman C.A."/>
            <person name="Russell D.A."/>
            <person name="Pope W.H."/>
            <person name="Jacobs-Sera D."/>
            <person name="Hendrix R.W."/>
            <person name="Hatfull G.F."/>
        </authorList>
    </citation>
    <scope>NUCLEOTIDE SEQUENCE [LARGE SCALE GENOMIC DNA]</scope>
    <source>
        <strain evidence="2 3">DSM 27648</strain>
    </source>
</reference>
<accession>A0A0K1QG92</accession>
<name>A0A0K1QG92_9BACT</name>
<dbReference type="EMBL" id="CP012333">
    <property type="protein sequence ID" value="AKV04779.1"/>
    <property type="molecule type" value="Genomic_DNA"/>
</dbReference>
<sequence length="323" mass="32568">MFSLAVVACSSSDDTANGTPSETTKTDGGGSSDAAPDRKANNVDPTPADPQEERTVGNECKTTADCQVADSLNDNICSTEAYGGNDIFSTPVCVQPSCTVKGTDVTDLLCDGEAGYCYTRGGGGVCLPYCQFDSTSITTACQGNNKCVFDNGYVDKTRGAIGIGFCYGMCTTDADCKGTGQACQVSSGECVAASNVVAPTKKPGDPCTAPATATDPRECACNAIGGSGPDKAKGICRAPCATGAEGDATCGVTTTNGHAWKCTALLPAENGGTKLFTGEPAGLRGSCAQPCDTDTDCTFAVGSVSEKCLAAAGGKFCLFPSQN</sequence>
<dbReference type="AlphaFoldDB" id="A0A0K1QG92"/>
<keyword evidence="3" id="KW-1185">Reference proteome</keyword>
<evidence type="ECO:0000313" key="2">
    <source>
        <dbReference type="EMBL" id="AKV04779.1"/>
    </source>
</evidence>
<feature type="region of interest" description="Disordered" evidence="1">
    <location>
        <begin position="9"/>
        <end position="57"/>
    </location>
</feature>
<organism evidence="2 3">
    <name type="scientific">Labilithrix luteola</name>
    <dbReference type="NCBI Taxonomy" id="1391654"/>
    <lineage>
        <taxon>Bacteria</taxon>
        <taxon>Pseudomonadati</taxon>
        <taxon>Myxococcota</taxon>
        <taxon>Polyangia</taxon>
        <taxon>Polyangiales</taxon>
        <taxon>Labilitrichaceae</taxon>
        <taxon>Labilithrix</taxon>
    </lineage>
</organism>
<feature type="compositionally biased region" description="Polar residues" evidence="1">
    <location>
        <begin position="9"/>
        <end position="23"/>
    </location>
</feature>
<proteinExistence type="predicted"/>